<protein>
    <recommendedName>
        <fullName evidence="3">Apea-like HEPN domain-containing protein</fullName>
    </recommendedName>
</protein>
<sequence>MHAEISSASFLSLYPADAAIILSELSRVSTGAKPTNPALEQIAAILEAAHKKIAPTYLPEALLQYSLLSGDTDDWNEEGWDFAESVAESVACRYLASGISHEAAAKNLTQGLHRRVDGLTFQDIIQHPLERKSAEYTVIVPLSCNKPLEQSQRFGVSYIHELKDGIDESESREEAKIRHRALRHYESHFPGVHPQTAILRETAQDPYEAGRKAITHLERMFDSYLAASTRVNIRILAPYAVLSGPNLSPVMEAYEQPSQDPAFPIKHDPDARLSPAIRFHGQGISASYPTVAIGLAWVSLESIVSPTEERPFTFLHEHLPAAVSPGFAIRLLTSTIKLAISEIRENPDLLEQCAELEAALPQNHAGYINTRDALTLMREFHTGSPGRFSSPAAALSESLVEMTPLTRRRVAQASAFVSDRTTFTRMCEHWERAIRALLTQMYIIRNSAFHRGSLEASREHQLKISARRITDLTIEVLSRRLSANAHTTGAQEILNTAKSRLEISRGNSNLDDWF</sequence>
<evidence type="ECO:0008006" key="3">
    <source>
        <dbReference type="Google" id="ProtNLM"/>
    </source>
</evidence>
<reference evidence="1 2" key="1">
    <citation type="submission" date="2024-09" db="EMBL/GenBank/DDBJ databases">
        <authorList>
            <person name="Lee S.D."/>
        </authorList>
    </citation>
    <scope>NUCLEOTIDE SEQUENCE [LARGE SCALE GENOMIC DNA]</scope>
    <source>
        <strain evidence="1 2">N1-3</strain>
    </source>
</reference>
<dbReference type="Proteomes" id="UP001592530">
    <property type="component" value="Unassembled WGS sequence"/>
</dbReference>
<comment type="caution">
    <text evidence="1">The sequence shown here is derived from an EMBL/GenBank/DDBJ whole genome shotgun (WGS) entry which is preliminary data.</text>
</comment>
<evidence type="ECO:0000313" key="2">
    <source>
        <dbReference type="Proteomes" id="UP001592530"/>
    </source>
</evidence>
<organism evidence="1 2">
    <name type="scientific">Streptacidiphilus alkalitolerans</name>
    <dbReference type="NCBI Taxonomy" id="3342712"/>
    <lineage>
        <taxon>Bacteria</taxon>
        <taxon>Bacillati</taxon>
        <taxon>Actinomycetota</taxon>
        <taxon>Actinomycetes</taxon>
        <taxon>Kitasatosporales</taxon>
        <taxon>Streptomycetaceae</taxon>
        <taxon>Streptacidiphilus</taxon>
    </lineage>
</organism>
<dbReference type="RefSeq" id="WP_380558985.1">
    <property type="nucleotide sequence ID" value="NZ_JBHEZY010000020.1"/>
</dbReference>
<evidence type="ECO:0000313" key="1">
    <source>
        <dbReference type="EMBL" id="MFC1435668.1"/>
    </source>
</evidence>
<dbReference type="EMBL" id="JBHEZY010000020">
    <property type="protein sequence ID" value="MFC1435668.1"/>
    <property type="molecule type" value="Genomic_DNA"/>
</dbReference>
<proteinExistence type="predicted"/>
<name>A0ABV6XBN3_9ACTN</name>
<gene>
    <name evidence="1" type="ORF">ACEZDB_34025</name>
</gene>
<accession>A0ABV6XBN3</accession>